<dbReference type="EMBL" id="MIGB01000006">
    <property type="protein sequence ID" value="OSY42228.1"/>
    <property type="molecule type" value="Genomic_DNA"/>
</dbReference>
<keyword evidence="3" id="KW-1185">Reference proteome</keyword>
<evidence type="ECO:0000313" key="3">
    <source>
        <dbReference type="Proteomes" id="UP000194360"/>
    </source>
</evidence>
<protein>
    <submittedName>
        <fullName evidence="2">Uncharacterized protein</fullName>
    </submittedName>
</protein>
<reference evidence="2 3" key="1">
    <citation type="submission" date="2016-09" db="EMBL/GenBank/DDBJ databases">
        <title>Pseudonocardia autotrophica DSM535, a candidate organism with high potential of specific P450 cytochromes.</title>
        <authorList>
            <person name="Grumaz C."/>
            <person name="Vainshtein Y."/>
            <person name="Kirstahler P."/>
            <person name="Sohn K."/>
        </authorList>
    </citation>
    <scope>NUCLEOTIDE SEQUENCE [LARGE SCALE GENOMIC DNA]</scope>
    <source>
        <strain evidence="2 3">DSM 535</strain>
    </source>
</reference>
<feature type="compositionally biased region" description="Low complexity" evidence="1">
    <location>
        <begin position="40"/>
        <end position="49"/>
    </location>
</feature>
<feature type="region of interest" description="Disordered" evidence="1">
    <location>
        <begin position="102"/>
        <end position="249"/>
    </location>
</feature>
<feature type="compositionally biased region" description="Low complexity" evidence="1">
    <location>
        <begin position="130"/>
        <end position="156"/>
    </location>
</feature>
<evidence type="ECO:0000256" key="1">
    <source>
        <dbReference type="SAM" id="MobiDB-lite"/>
    </source>
</evidence>
<comment type="caution">
    <text evidence="2">The sequence shown here is derived from an EMBL/GenBank/DDBJ whole genome shotgun (WGS) entry which is preliminary data.</text>
</comment>
<proteinExistence type="predicted"/>
<accession>A0A1Y2N5N6</accession>
<feature type="region of interest" description="Disordered" evidence="1">
    <location>
        <begin position="27"/>
        <end position="59"/>
    </location>
</feature>
<gene>
    <name evidence="2" type="ORF">BG845_01727</name>
</gene>
<dbReference type="AlphaFoldDB" id="A0A1Y2N5N6"/>
<name>A0A1Y2N5N6_PSEAH</name>
<dbReference type="Proteomes" id="UP000194360">
    <property type="component" value="Unassembled WGS sequence"/>
</dbReference>
<organism evidence="2 3">
    <name type="scientific">Pseudonocardia autotrophica</name>
    <name type="common">Amycolata autotrophica</name>
    <name type="synonym">Nocardia autotrophica</name>
    <dbReference type="NCBI Taxonomy" id="2074"/>
    <lineage>
        <taxon>Bacteria</taxon>
        <taxon>Bacillati</taxon>
        <taxon>Actinomycetota</taxon>
        <taxon>Actinomycetes</taxon>
        <taxon>Pseudonocardiales</taxon>
        <taxon>Pseudonocardiaceae</taxon>
        <taxon>Pseudonocardia</taxon>
    </lineage>
</organism>
<sequence length="249" mass="24044">MATAIASTIRPAPSPSTIVLARWASASRPAGSVSSARNTAPAGSGSARSPIPPSPAAAPLATTVRYPSVWLSAASTSAIGTPTQHSSHTVVPAALTTRSAAAIAAGRSDSGATARKRAAPPAGNSGDRPGGTTTSTSAGAPAAASAATTRGSSPAASVPPITTSTRGGSPAGAPAFRTCRARRAAVRNGAKAGPRSSSELPSSGRGCSSAPRLGSTTTSPGRLPVAKSSTVDSAIPAAFSGSRRSSPSR</sequence>
<feature type="compositionally biased region" description="Low complexity" evidence="1">
    <location>
        <begin position="102"/>
        <end position="112"/>
    </location>
</feature>
<evidence type="ECO:0000313" key="2">
    <source>
        <dbReference type="EMBL" id="OSY42228.1"/>
    </source>
</evidence>